<evidence type="ECO:0000259" key="2">
    <source>
        <dbReference type="SMART" id="SM00507"/>
    </source>
</evidence>
<dbReference type="SMART" id="SM00507">
    <property type="entry name" value="HNHc"/>
    <property type="match status" value="1"/>
</dbReference>
<evidence type="ECO:0000256" key="1">
    <source>
        <dbReference type="ARBA" id="ARBA00023450"/>
    </source>
</evidence>
<dbReference type="GO" id="GO:0003676">
    <property type="term" value="F:nucleic acid binding"/>
    <property type="evidence" value="ECO:0007669"/>
    <property type="project" value="InterPro"/>
</dbReference>
<keyword evidence="4" id="KW-1185">Reference proteome</keyword>
<dbReference type="Pfam" id="PF01844">
    <property type="entry name" value="HNH"/>
    <property type="match status" value="1"/>
</dbReference>
<feature type="domain" description="HNH nuclease" evidence="2">
    <location>
        <begin position="360"/>
        <end position="412"/>
    </location>
</feature>
<organism evidence="3 4">
    <name type="scientific">Nocardia uniformis</name>
    <dbReference type="NCBI Taxonomy" id="53432"/>
    <lineage>
        <taxon>Bacteria</taxon>
        <taxon>Bacillati</taxon>
        <taxon>Actinomycetota</taxon>
        <taxon>Actinomycetes</taxon>
        <taxon>Mycobacteriales</taxon>
        <taxon>Nocardiaceae</taxon>
        <taxon>Nocardia</taxon>
    </lineage>
</organism>
<dbReference type="Proteomes" id="UP000586827">
    <property type="component" value="Unassembled WGS sequence"/>
</dbReference>
<sequence>MTRGEGTRERDAVDDFVAAVDRLLEYSFTRSSDSRFIEQLRAIETGMRKLAVVQHREVVETANRSLWEAVGVKTTHRFLRETLNLSKADASARLRAARQLGRLLSATGVELPPRLPRTADAQTTGEISADHARVIMNVMDRVPADTPDDRREAAEDQLVEAARTCTPDGVRQVGHMVLGYLDPDGTLTNDADRHRRRTLTVSKQGVDGMSEATLTLDPAGRALLDVVLAKWGRPGMCNPDDPQSPAIAAESFDKKLMEAAASRDRRDAGQRNYDALMAFLRAGGPEKLGEHRGLPVTVILTMTLAEVEQAAGVATTASGGTMSVTEALRLAEGAHPLLMIFDHRGKPLHLGDGERLATKWQRLGRIAFDRGCTRPGCDAPPTMCQMHHVLGWAQNGPTDIDNLTLVCDHCHGLITGTASGWETEILGDDSPLPGRTGWRAPAHVDPAGLLRTNALHHTGELLGQAQARIQLRNARAARQLRGRRSQTV</sequence>
<dbReference type="Gene3D" id="1.10.30.50">
    <property type="match status" value="1"/>
</dbReference>
<protein>
    <submittedName>
        <fullName evidence="3">DUF222 domain-containing protein</fullName>
    </submittedName>
</protein>
<dbReference type="Pfam" id="PF02720">
    <property type="entry name" value="DUF222"/>
    <property type="match status" value="1"/>
</dbReference>
<dbReference type="InterPro" id="IPR003870">
    <property type="entry name" value="DUF222"/>
</dbReference>
<comment type="caution">
    <text evidence="3">The sequence shown here is derived from an EMBL/GenBank/DDBJ whole genome shotgun (WGS) entry which is preliminary data.</text>
</comment>
<proteinExistence type="inferred from homology"/>
<comment type="similarity">
    <text evidence="1">Belongs to the Rv1128c/1148c/1588c/1702c/1945/3466 family.</text>
</comment>
<evidence type="ECO:0000313" key="4">
    <source>
        <dbReference type="Proteomes" id="UP000586827"/>
    </source>
</evidence>
<dbReference type="RefSeq" id="WP_067518823.1">
    <property type="nucleotide sequence ID" value="NZ_JABELX010000007.1"/>
</dbReference>
<dbReference type="CDD" id="cd00085">
    <property type="entry name" value="HNHc"/>
    <property type="match status" value="1"/>
</dbReference>
<dbReference type="GO" id="GO:0008270">
    <property type="term" value="F:zinc ion binding"/>
    <property type="evidence" value="ECO:0007669"/>
    <property type="project" value="InterPro"/>
</dbReference>
<accession>A0A849C7B9</accession>
<name>A0A849C7B9_9NOCA</name>
<dbReference type="EMBL" id="JABELX010000007">
    <property type="protein sequence ID" value="NNH72215.1"/>
    <property type="molecule type" value="Genomic_DNA"/>
</dbReference>
<gene>
    <name evidence="3" type="ORF">HLB23_20530</name>
</gene>
<reference evidence="3 4" key="1">
    <citation type="submission" date="2020-05" db="EMBL/GenBank/DDBJ databases">
        <title>MicrobeNet Type strains.</title>
        <authorList>
            <person name="Nicholson A.C."/>
        </authorList>
    </citation>
    <scope>NUCLEOTIDE SEQUENCE [LARGE SCALE GENOMIC DNA]</scope>
    <source>
        <strain evidence="3 4">JCM 3224</strain>
    </source>
</reference>
<dbReference type="InterPro" id="IPR003615">
    <property type="entry name" value="HNH_nuc"/>
</dbReference>
<evidence type="ECO:0000313" key="3">
    <source>
        <dbReference type="EMBL" id="NNH72215.1"/>
    </source>
</evidence>
<dbReference type="GO" id="GO:0004519">
    <property type="term" value="F:endonuclease activity"/>
    <property type="evidence" value="ECO:0007669"/>
    <property type="project" value="InterPro"/>
</dbReference>
<dbReference type="InterPro" id="IPR002711">
    <property type="entry name" value="HNH"/>
</dbReference>
<dbReference type="AlphaFoldDB" id="A0A849C7B9"/>